<dbReference type="EMBL" id="CAACVG010009176">
    <property type="protein sequence ID" value="VEN52335.1"/>
    <property type="molecule type" value="Genomic_DNA"/>
</dbReference>
<dbReference type="Gene3D" id="2.30.29.170">
    <property type="match status" value="3"/>
</dbReference>
<evidence type="ECO:0000313" key="9">
    <source>
        <dbReference type="Proteomes" id="UP000410492"/>
    </source>
</evidence>
<comment type="subcellular location">
    <subcellularLocation>
        <location evidence="1">Cytoplasm</location>
        <location evidence="1">Cytoskeleton</location>
        <location evidence="1">Cilium axoneme</location>
    </subcellularLocation>
</comment>
<evidence type="ECO:0000256" key="4">
    <source>
        <dbReference type="ARBA" id="ARBA00023212"/>
    </source>
</evidence>
<evidence type="ECO:0000256" key="2">
    <source>
        <dbReference type="ARBA" id="ARBA00022490"/>
    </source>
</evidence>
<keyword evidence="9" id="KW-1185">Reference proteome</keyword>
<feature type="domain" description="DM10" evidence="7">
    <location>
        <begin position="240"/>
        <end position="360"/>
    </location>
</feature>
<dbReference type="PROSITE" id="PS51336">
    <property type="entry name" value="DM10"/>
    <property type="match status" value="3"/>
</dbReference>
<feature type="domain" description="DM10" evidence="7">
    <location>
        <begin position="417"/>
        <end position="521"/>
    </location>
</feature>
<sequence>MTGLPKLPGFAFRDPTLTKFHLSQTFNLCNGYKLPKNQFSGIGGRELDSFSVKHLPKYDVARYDPSLTYGRTKNEALPQFTPHYVLYDQKCLTFRAFFKQPVVESPHEFYRVRHVNIIYFLEDDTITVMEPKTPNSGIDQGRLIRRGKIPKDDRGTYYHWKDLDVGKDLAFYGKVFHTVDCDVFTKEYMASQGLIMGDREDMPVDPYTFNRQLMEKSTITPVSNKSPGSEDKLRRFLEYDGKVLKFQAVWDDRENEYGELMKFEIMYFLSDDTVMVKVVHGENSGRDPYPVLLRKTKLPKIYTDTPATFPSIYLETTDAEVTEYYQPKDFIIGDTIFVFGRDLLLYDCDKFTREYFRKALCIEQGPPLDITEEEDEQPPKQVPPHDGLGTLEDSLQNTLTFLPKPPKKDVMRQILNANKYLRYEMEMDAVHPEDTIRRFVLVYSLADGTCKVLEPPIKNSGILGGTYLKSNLLVKPGSDPLNPSYYTPADFYIGATITIFSQRFKIVGADLYVYRYMEANENKFPCEVIENLRNYMYTKGYLKDDEKDAVKTLLEKERKWDLDPKGRRRKTKYEECLKDLKVGVGREPEYEDAKMAELRQEYEDSIKYKAPPHQYGIKEVNTTCSYPVKIGDVKSGECTDDIIGQYTSYTPKHIDTEEEKIAKYYTKVLKQQKEICDGSHPIECVDLPQNDGSGTCQESKDAGPKPIMVSPPVVVEGDCKQKKVTFTESIEERCTRDRDDLCDLKREKEHCQCTDYEK</sequence>
<dbReference type="GO" id="GO:0000281">
    <property type="term" value="P:mitotic cytokinesis"/>
    <property type="evidence" value="ECO:0007669"/>
    <property type="project" value="TreeGrafter"/>
</dbReference>
<dbReference type="FunFam" id="2.30.29.170:FF:000004">
    <property type="entry name" value="EF-hand domain containing 2"/>
    <property type="match status" value="1"/>
</dbReference>
<dbReference type="PANTHER" id="PTHR12086">
    <property type="entry name" value="EF-HAND DOMAIN C-TERMINAL CONTAINING PROTEIN"/>
    <property type="match status" value="1"/>
</dbReference>
<gene>
    <name evidence="8" type="ORF">CALMAC_LOCUS12512</name>
</gene>
<dbReference type="AlphaFoldDB" id="A0A653CWP7"/>
<dbReference type="InterPro" id="IPR040193">
    <property type="entry name" value="EFHC1/EFHC2/EFHB"/>
</dbReference>
<evidence type="ECO:0000256" key="5">
    <source>
        <dbReference type="ARBA" id="ARBA00023273"/>
    </source>
</evidence>
<feature type="region of interest" description="Disordered" evidence="6">
    <location>
        <begin position="369"/>
        <end position="388"/>
    </location>
</feature>
<organism evidence="8 9">
    <name type="scientific">Callosobruchus maculatus</name>
    <name type="common">Southern cowpea weevil</name>
    <name type="synonym">Pulse bruchid</name>
    <dbReference type="NCBI Taxonomy" id="64391"/>
    <lineage>
        <taxon>Eukaryota</taxon>
        <taxon>Metazoa</taxon>
        <taxon>Ecdysozoa</taxon>
        <taxon>Arthropoda</taxon>
        <taxon>Hexapoda</taxon>
        <taxon>Insecta</taxon>
        <taxon>Pterygota</taxon>
        <taxon>Neoptera</taxon>
        <taxon>Endopterygota</taxon>
        <taxon>Coleoptera</taxon>
        <taxon>Polyphaga</taxon>
        <taxon>Cucujiformia</taxon>
        <taxon>Chrysomeloidea</taxon>
        <taxon>Chrysomelidae</taxon>
        <taxon>Bruchinae</taxon>
        <taxon>Bruchini</taxon>
        <taxon>Callosobruchus</taxon>
    </lineage>
</organism>
<dbReference type="InterPro" id="IPR006602">
    <property type="entry name" value="DM10_dom"/>
</dbReference>
<proteinExistence type="predicted"/>
<keyword evidence="4" id="KW-0206">Cytoskeleton</keyword>
<dbReference type="GO" id="GO:0043014">
    <property type="term" value="F:alpha-tubulin binding"/>
    <property type="evidence" value="ECO:0007669"/>
    <property type="project" value="TreeGrafter"/>
</dbReference>
<reference evidence="8 9" key="1">
    <citation type="submission" date="2019-01" db="EMBL/GenBank/DDBJ databases">
        <authorList>
            <person name="Sayadi A."/>
        </authorList>
    </citation>
    <scope>NUCLEOTIDE SEQUENCE [LARGE SCALE GENOMIC DNA]</scope>
</reference>
<feature type="domain" description="DM10" evidence="7">
    <location>
        <begin position="88"/>
        <end position="193"/>
    </location>
</feature>
<name>A0A653CWP7_CALMS</name>
<evidence type="ECO:0000256" key="6">
    <source>
        <dbReference type="SAM" id="MobiDB-lite"/>
    </source>
</evidence>
<dbReference type="GO" id="GO:0005930">
    <property type="term" value="C:axoneme"/>
    <property type="evidence" value="ECO:0007669"/>
    <property type="project" value="UniProtKB-SubCell"/>
</dbReference>
<dbReference type="GO" id="GO:0007052">
    <property type="term" value="P:mitotic spindle organization"/>
    <property type="evidence" value="ECO:0007669"/>
    <property type="project" value="TreeGrafter"/>
</dbReference>
<dbReference type="GO" id="GO:0060285">
    <property type="term" value="P:cilium-dependent cell motility"/>
    <property type="evidence" value="ECO:0007669"/>
    <property type="project" value="TreeGrafter"/>
</dbReference>
<dbReference type="PANTHER" id="PTHR12086:SF9">
    <property type="entry name" value="EF-HAND DOMAIN-CONTAINING PROTEIN 1"/>
    <property type="match status" value="1"/>
</dbReference>
<evidence type="ECO:0000256" key="1">
    <source>
        <dbReference type="ARBA" id="ARBA00004430"/>
    </source>
</evidence>
<keyword evidence="2" id="KW-0963">Cytoplasm</keyword>
<keyword evidence="5" id="KW-0966">Cell projection</keyword>
<dbReference type="FunFam" id="2.30.29.170:FF:000002">
    <property type="entry name" value="EF-hand domain (C-terminal) containing 1"/>
    <property type="match status" value="1"/>
</dbReference>
<dbReference type="Proteomes" id="UP000410492">
    <property type="component" value="Unassembled WGS sequence"/>
</dbReference>
<dbReference type="Pfam" id="PF06565">
    <property type="entry name" value="DM10_dom"/>
    <property type="match status" value="3"/>
</dbReference>
<protein>
    <recommendedName>
        <fullName evidence="7">DM10 domain-containing protein</fullName>
    </recommendedName>
</protein>
<dbReference type="OrthoDB" id="10255210at2759"/>
<evidence type="ECO:0000259" key="7">
    <source>
        <dbReference type="PROSITE" id="PS51336"/>
    </source>
</evidence>
<dbReference type="FunFam" id="2.30.29.170:FF:000001">
    <property type="entry name" value="EF-hand domain containing 1"/>
    <property type="match status" value="1"/>
</dbReference>
<dbReference type="GO" id="GO:0072686">
    <property type="term" value="C:mitotic spindle"/>
    <property type="evidence" value="ECO:0007669"/>
    <property type="project" value="TreeGrafter"/>
</dbReference>
<keyword evidence="3" id="KW-0677">Repeat</keyword>
<dbReference type="SMART" id="SM00676">
    <property type="entry name" value="DM10"/>
    <property type="match status" value="3"/>
</dbReference>
<accession>A0A653CWP7</accession>
<evidence type="ECO:0000313" key="8">
    <source>
        <dbReference type="EMBL" id="VEN52335.1"/>
    </source>
</evidence>
<evidence type="ECO:0000256" key="3">
    <source>
        <dbReference type="ARBA" id="ARBA00022737"/>
    </source>
</evidence>